<gene>
    <name evidence="1" type="ORF">CCACVL1_27092</name>
</gene>
<protein>
    <submittedName>
        <fullName evidence="1">Uncharacterized protein</fullName>
    </submittedName>
</protein>
<reference evidence="1 2" key="1">
    <citation type="submission" date="2013-09" db="EMBL/GenBank/DDBJ databases">
        <title>Corchorus capsularis genome sequencing.</title>
        <authorList>
            <person name="Alam M."/>
            <person name="Haque M.S."/>
            <person name="Islam M.S."/>
            <person name="Emdad E.M."/>
            <person name="Islam M.M."/>
            <person name="Ahmed B."/>
            <person name="Halim A."/>
            <person name="Hossen Q.M.M."/>
            <person name="Hossain M.Z."/>
            <person name="Ahmed R."/>
            <person name="Khan M.M."/>
            <person name="Islam R."/>
            <person name="Rashid M.M."/>
            <person name="Khan S.A."/>
            <person name="Rahman M.S."/>
            <person name="Alam M."/>
        </authorList>
    </citation>
    <scope>NUCLEOTIDE SEQUENCE [LARGE SCALE GENOMIC DNA]</scope>
    <source>
        <strain evidence="2">cv. CVL-1</strain>
        <tissue evidence="1">Whole seedling</tissue>
    </source>
</reference>
<proteinExistence type="predicted"/>
<evidence type="ECO:0000313" key="2">
    <source>
        <dbReference type="Proteomes" id="UP000188268"/>
    </source>
</evidence>
<dbReference type="EMBL" id="AWWV01014586">
    <property type="protein sequence ID" value="OMO55681.1"/>
    <property type="molecule type" value="Genomic_DNA"/>
</dbReference>
<accession>A0A1R3GC92</accession>
<organism evidence="1 2">
    <name type="scientific">Corchorus capsularis</name>
    <name type="common">Jute</name>
    <dbReference type="NCBI Taxonomy" id="210143"/>
    <lineage>
        <taxon>Eukaryota</taxon>
        <taxon>Viridiplantae</taxon>
        <taxon>Streptophyta</taxon>
        <taxon>Embryophyta</taxon>
        <taxon>Tracheophyta</taxon>
        <taxon>Spermatophyta</taxon>
        <taxon>Magnoliopsida</taxon>
        <taxon>eudicotyledons</taxon>
        <taxon>Gunneridae</taxon>
        <taxon>Pentapetalae</taxon>
        <taxon>rosids</taxon>
        <taxon>malvids</taxon>
        <taxon>Malvales</taxon>
        <taxon>Malvaceae</taxon>
        <taxon>Grewioideae</taxon>
        <taxon>Apeibeae</taxon>
        <taxon>Corchorus</taxon>
    </lineage>
</organism>
<dbReference type="AlphaFoldDB" id="A0A1R3GC92"/>
<sequence length="50" mass="5497">MGKGRNGGGRGSKALLRCSAVVCLPCFVAHIDKFMWMVKGLHLHSFRPLI</sequence>
<dbReference type="Gramene" id="OMO55681">
    <property type="protein sequence ID" value="OMO55681"/>
    <property type="gene ID" value="CCACVL1_27092"/>
</dbReference>
<dbReference type="Proteomes" id="UP000188268">
    <property type="component" value="Unassembled WGS sequence"/>
</dbReference>
<keyword evidence="2" id="KW-1185">Reference proteome</keyword>
<name>A0A1R3GC92_COCAP</name>
<evidence type="ECO:0000313" key="1">
    <source>
        <dbReference type="EMBL" id="OMO55681.1"/>
    </source>
</evidence>
<comment type="caution">
    <text evidence="1">The sequence shown here is derived from an EMBL/GenBank/DDBJ whole genome shotgun (WGS) entry which is preliminary data.</text>
</comment>